<feature type="region of interest" description="Disordered" evidence="1">
    <location>
        <begin position="289"/>
        <end position="314"/>
    </location>
</feature>
<name>A0ABQ4V3W8_9MYCO</name>
<feature type="compositionally biased region" description="Low complexity" evidence="1">
    <location>
        <begin position="289"/>
        <end position="302"/>
    </location>
</feature>
<feature type="domain" description="DUF7159" evidence="3">
    <location>
        <begin position="2"/>
        <end position="226"/>
    </location>
</feature>
<dbReference type="InterPro" id="IPR055583">
    <property type="entry name" value="DUF7159"/>
</dbReference>
<protein>
    <recommendedName>
        <fullName evidence="3">DUF7159 domain-containing protein</fullName>
    </recommendedName>
</protein>
<proteinExistence type="predicted"/>
<keyword evidence="2" id="KW-1133">Transmembrane helix</keyword>
<dbReference type="EMBL" id="BPRH01000427">
    <property type="protein sequence ID" value="GJF09490.1"/>
    <property type="molecule type" value="Genomic_DNA"/>
</dbReference>
<comment type="caution">
    <text evidence="4">The sequence shown here is derived from an EMBL/GenBank/DDBJ whole genome shotgun (WGS) entry which is preliminary data.</text>
</comment>
<sequence length="421" mass="43089">MDAVLGLSVTPSAVGLVLVQGQDADGITMDGAGFEVDACGSWSALQTSEHAAAAVLRTEAIAAGQGHRVQSIGVTWSDEADAEASLLLKSLSDSGFDNIIPVRLSEATDALARGIAEVTGYRTTAVCVIEPEQLIALVVQTDEGAVQTAVNHTVVTEDDLVGWLSAVFTKADWQPEALVLVGSADDLDGLLPVLEEALSVPVFTPAEAQLALARGAALACAQNGDFKIDGDARDVTADSEQPATIQGMGRRLMRMGPAAILAAAVVTFVASVSAALALQAAPERSVPQARTAAEASAQPPAAVRGPAPKPLKPAAPVVEAAPLPAPEVTQVPAPETEQVLQAEPASQEAPITAEPLPQPDLATAPVPLDAPQPPEMVPPPVPQEPAGLLDRIRERLADVGGDQQQPEAVPPPPGAPPLPPQ</sequence>
<evidence type="ECO:0000256" key="1">
    <source>
        <dbReference type="SAM" id="MobiDB-lite"/>
    </source>
</evidence>
<feature type="region of interest" description="Disordered" evidence="1">
    <location>
        <begin position="339"/>
        <end position="421"/>
    </location>
</feature>
<feature type="compositionally biased region" description="Pro residues" evidence="1">
    <location>
        <begin position="368"/>
        <end position="383"/>
    </location>
</feature>
<accession>A0ABQ4V3W8</accession>
<keyword evidence="5" id="KW-1185">Reference proteome</keyword>
<reference evidence="4 5" key="1">
    <citation type="submission" date="2021-08" db="EMBL/GenBank/DDBJ databases">
        <title>Draft genome sequence of Mycolicibacterium sp. NGTWS1702 strain.</title>
        <authorList>
            <person name="Matsumoto M."/>
            <person name="Tang B.C.C."/>
            <person name="Machida Y."/>
            <person name="Matoyama H."/>
            <person name="Kishihara T."/>
            <person name="Sato S."/>
            <person name="Kondo I."/>
            <person name="Sano M."/>
            <person name="Kato G."/>
        </authorList>
    </citation>
    <scope>NUCLEOTIDE SEQUENCE [LARGE SCALE GENOMIC DNA]</scope>
    <source>
        <strain evidence="4 5">NGTWSNA01</strain>
    </source>
</reference>
<gene>
    <name evidence="4" type="ORF">NGTWS1702_03810</name>
</gene>
<organism evidence="4 5">
    <name type="scientific">Mycolicibacterium cyprinidarum</name>
    <dbReference type="NCBI Taxonomy" id="2860311"/>
    <lineage>
        <taxon>Bacteria</taxon>
        <taxon>Bacillati</taxon>
        <taxon>Actinomycetota</taxon>
        <taxon>Actinomycetes</taxon>
        <taxon>Mycobacteriales</taxon>
        <taxon>Mycobacteriaceae</taxon>
        <taxon>Mycolicibacterium</taxon>
    </lineage>
</organism>
<evidence type="ECO:0000256" key="2">
    <source>
        <dbReference type="SAM" id="Phobius"/>
    </source>
</evidence>
<feature type="compositionally biased region" description="Pro residues" evidence="1">
    <location>
        <begin position="408"/>
        <end position="421"/>
    </location>
</feature>
<keyword evidence="2" id="KW-0472">Membrane</keyword>
<evidence type="ECO:0000313" key="4">
    <source>
        <dbReference type="EMBL" id="GJF09490.1"/>
    </source>
</evidence>
<feature type="transmembrane region" description="Helical" evidence="2">
    <location>
        <begin position="258"/>
        <end position="278"/>
    </location>
</feature>
<evidence type="ECO:0000259" key="3">
    <source>
        <dbReference type="Pfam" id="PF23717"/>
    </source>
</evidence>
<keyword evidence="2" id="KW-0812">Transmembrane</keyword>
<evidence type="ECO:0000313" key="5">
    <source>
        <dbReference type="Proteomes" id="UP001060504"/>
    </source>
</evidence>
<dbReference type="Proteomes" id="UP001060504">
    <property type="component" value="Unassembled WGS sequence"/>
</dbReference>
<dbReference type="Pfam" id="PF23717">
    <property type="entry name" value="DUF7159"/>
    <property type="match status" value="1"/>
</dbReference>